<sequence length="297" mass="34853">MESLESFYQHKFNRYPPNLHHTIGQFGVFRIEDRMSNDQSLPLHVRRNFFKIMLFTGDNQFRYNKEIIPVTGNTLLFFHPHEPYSYEELIPGTSGYFCVFRSEFFQEQLRIDLDQLPLFRSVAKPVFPLSPESYPEVESLFEKMLRENQGDYIYKYELIRNYVSELFYLAMKMTPPENLFQPVDAGKRLTLLFLDLLEQQFPIETPADLFLLRTPGDFADKLFVHVNHLNRAIKKTTGRTTSQHIFDRLLAEAKVLLKHTDWSISDISRVLGFDDGAHFNKFLRKHAGVGPTAFRAV</sequence>
<evidence type="ECO:0000256" key="1">
    <source>
        <dbReference type="ARBA" id="ARBA00023015"/>
    </source>
</evidence>
<feature type="domain" description="HTH araC/xylS-type" evidence="4">
    <location>
        <begin position="217"/>
        <end position="297"/>
    </location>
</feature>
<comment type="caution">
    <text evidence="5">The sequence shown here is derived from an EMBL/GenBank/DDBJ whole genome shotgun (WGS) entry which is preliminary data.</text>
</comment>
<dbReference type="SUPFAM" id="SSF46689">
    <property type="entry name" value="Homeodomain-like"/>
    <property type="match status" value="1"/>
</dbReference>
<name>A0A1V9EES5_9BACT</name>
<keyword evidence="1" id="KW-0805">Transcription regulation</keyword>
<dbReference type="OrthoDB" id="629929at2"/>
<dbReference type="PANTHER" id="PTHR43280:SF32">
    <property type="entry name" value="TRANSCRIPTIONAL REGULATORY PROTEIN"/>
    <property type="match status" value="1"/>
</dbReference>
<dbReference type="GO" id="GO:0043565">
    <property type="term" value="F:sequence-specific DNA binding"/>
    <property type="evidence" value="ECO:0007669"/>
    <property type="project" value="InterPro"/>
</dbReference>
<keyword evidence="3" id="KW-0804">Transcription</keyword>
<evidence type="ECO:0000313" key="5">
    <source>
        <dbReference type="EMBL" id="OQP44425.1"/>
    </source>
</evidence>
<keyword evidence="6" id="KW-1185">Reference proteome</keyword>
<dbReference type="SUPFAM" id="SSF51215">
    <property type="entry name" value="Regulatory protein AraC"/>
    <property type="match status" value="1"/>
</dbReference>
<proteinExistence type="predicted"/>
<dbReference type="PROSITE" id="PS01124">
    <property type="entry name" value="HTH_ARAC_FAMILY_2"/>
    <property type="match status" value="1"/>
</dbReference>
<dbReference type="STRING" id="354355.SAMN05660816_03831"/>
<evidence type="ECO:0000256" key="3">
    <source>
        <dbReference type="ARBA" id="ARBA00023163"/>
    </source>
</evidence>
<dbReference type="GO" id="GO:0003700">
    <property type="term" value="F:DNA-binding transcription factor activity"/>
    <property type="evidence" value="ECO:0007669"/>
    <property type="project" value="InterPro"/>
</dbReference>
<evidence type="ECO:0000313" key="6">
    <source>
        <dbReference type="Proteomes" id="UP000192610"/>
    </source>
</evidence>
<dbReference type="SMART" id="SM00342">
    <property type="entry name" value="HTH_ARAC"/>
    <property type="match status" value="1"/>
</dbReference>
<evidence type="ECO:0000259" key="4">
    <source>
        <dbReference type="PROSITE" id="PS01124"/>
    </source>
</evidence>
<protein>
    <submittedName>
        <fullName evidence="5">Transcriptional regulator</fullName>
    </submittedName>
</protein>
<dbReference type="Gene3D" id="1.10.10.60">
    <property type="entry name" value="Homeodomain-like"/>
    <property type="match status" value="1"/>
</dbReference>
<dbReference type="PANTHER" id="PTHR43280">
    <property type="entry name" value="ARAC-FAMILY TRANSCRIPTIONAL REGULATOR"/>
    <property type="match status" value="1"/>
</dbReference>
<dbReference type="Pfam" id="PF12833">
    <property type="entry name" value="HTH_18"/>
    <property type="match status" value="1"/>
</dbReference>
<dbReference type="EMBL" id="LVXG01000034">
    <property type="protein sequence ID" value="OQP44425.1"/>
    <property type="molecule type" value="Genomic_DNA"/>
</dbReference>
<dbReference type="InterPro" id="IPR037923">
    <property type="entry name" value="HTH-like"/>
</dbReference>
<keyword evidence="2" id="KW-0238">DNA-binding</keyword>
<gene>
    <name evidence="5" type="ORF">A4H97_08575</name>
</gene>
<dbReference type="InterPro" id="IPR018060">
    <property type="entry name" value="HTH_AraC"/>
</dbReference>
<organism evidence="5 6">
    <name type="scientific">Niastella yeongjuensis</name>
    <dbReference type="NCBI Taxonomy" id="354355"/>
    <lineage>
        <taxon>Bacteria</taxon>
        <taxon>Pseudomonadati</taxon>
        <taxon>Bacteroidota</taxon>
        <taxon>Chitinophagia</taxon>
        <taxon>Chitinophagales</taxon>
        <taxon>Chitinophagaceae</taxon>
        <taxon>Niastella</taxon>
    </lineage>
</organism>
<reference evidence="6" key="1">
    <citation type="submission" date="2016-04" db="EMBL/GenBank/DDBJ databases">
        <authorList>
            <person name="Chen L."/>
            <person name="Zhuang W."/>
            <person name="Wang G."/>
        </authorList>
    </citation>
    <scope>NUCLEOTIDE SEQUENCE [LARGE SCALE GENOMIC DNA]</scope>
    <source>
        <strain evidence="6">17621</strain>
    </source>
</reference>
<accession>A0A1V9EES5</accession>
<dbReference type="RefSeq" id="WP_081202474.1">
    <property type="nucleotide sequence ID" value="NZ_FOCZ01000006.1"/>
</dbReference>
<dbReference type="AlphaFoldDB" id="A0A1V9EES5"/>
<evidence type="ECO:0000256" key="2">
    <source>
        <dbReference type="ARBA" id="ARBA00023125"/>
    </source>
</evidence>
<dbReference type="InterPro" id="IPR009057">
    <property type="entry name" value="Homeodomain-like_sf"/>
</dbReference>
<dbReference type="Proteomes" id="UP000192610">
    <property type="component" value="Unassembled WGS sequence"/>
</dbReference>